<proteinExistence type="predicted"/>
<evidence type="ECO:0000256" key="3">
    <source>
        <dbReference type="ARBA" id="ARBA00022692"/>
    </source>
</evidence>
<dbReference type="Pfam" id="PF25539">
    <property type="entry name" value="Bestrophin_2"/>
    <property type="match status" value="2"/>
</dbReference>
<evidence type="ECO:0000256" key="2">
    <source>
        <dbReference type="ARBA" id="ARBA00022448"/>
    </source>
</evidence>
<gene>
    <name evidence="9" type="ORF">AAE3_LOCUS12412</name>
</gene>
<feature type="region of interest" description="Disordered" evidence="7">
    <location>
        <begin position="202"/>
        <end position="264"/>
    </location>
</feature>
<dbReference type="InterPro" id="IPR044669">
    <property type="entry name" value="YneE/VCCN1/2-like"/>
</dbReference>
<evidence type="ECO:0000256" key="4">
    <source>
        <dbReference type="ARBA" id="ARBA00022989"/>
    </source>
</evidence>
<evidence type="ECO:0000256" key="8">
    <source>
        <dbReference type="SAM" id="Phobius"/>
    </source>
</evidence>
<evidence type="ECO:0000256" key="1">
    <source>
        <dbReference type="ARBA" id="ARBA00004141"/>
    </source>
</evidence>
<feature type="compositionally biased region" description="Polar residues" evidence="7">
    <location>
        <begin position="224"/>
        <end position="235"/>
    </location>
</feature>
<organism evidence="9 10">
    <name type="scientific">Cyclocybe aegerita</name>
    <name type="common">Black poplar mushroom</name>
    <name type="synonym">Agrocybe aegerita</name>
    <dbReference type="NCBI Taxonomy" id="1973307"/>
    <lineage>
        <taxon>Eukaryota</taxon>
        <taxon>Fungi</taxon>
        <taxon>Dikarya</taxon>
        <taxon>Basidiomycota</taxon>
        <taxon>Agaricomycotina</taxon>
        <taxon>Agaricomycetes</taxon>
        <taxon>Agaricomycetidae</taxon>
        <taxon>Agaricales</taxon>
        <taxon>Agaricineae</taxon>
        <taxon>Bolbitiaceae</taxon>
        <taxon>Cyclocybe</taxon>
    </lineage>
</organism>
<protein>
    <submittedName>
        <fullName evidence="9">Uncharacterized protein</fullName>
    </submittedName>
</protein>
<keyword evidence="2" id="KW-0813">Transport</keyword>
<dbReference type="GO" id="GO:0005254">
    <property type="term" value="F:chloride channel activity"/>
    <property type="evidence" value="ECO:0007669"/>
    <property type="project" value="InterPro"/>
</dbReference>
<keyword evidence="5" id="KW-0406">Ion transport</keyword>
<keyword evidence="4 8" id="KW-1133">Transmembrane helix</keyword>
<comment type="caution">
    <text evidence="9">The sequence shown here is derived from an EMBL/GenBank/DDBJ whole genome shotgun (WGS) entry which is preliminary data.</text>
</comment>
<sequence length="452" mass="50387">MSGTVKSSFSSVLPSIRAPKIKRKHLRKYSWLPDVFRLKGSIIPRVVGHVLTVTLFAVFVCYMMAKGYKVRLSNSIFPLLSVVVGLILVFRNSTSYDRYWEGRKSFATLTANTRNISRMIWVNVGPPPVQADAQPSLAKGKIPGADVTNSQLRRRKIDALRLCLSFAFATKHYLRGEDGVNYADYQGVLPASFSRYDEVGLSTQRPNPIGNYAATRTDSKATSRDGSISGRTTPDLNKPDATKRVRPKRSKQLTDPSTPLLQDSHRNFDFRPFAEETSLPLPLVIAHELSRTIYGFRRDGFLETVGPAGLNAFTQMISSLVDQLTAMERVANTPIPISYGIHLKQCVTLYLFALPMTLVNELGWATVPLVTAVAFTFMGIEGIADEIEMPFGTDERDLPLGGEPFPWSLSLPLTRVPERYCQDLKEEIFYIIDRLPEGGQGMYGYDDGEGDD</sequence>
<feature type="transmembrane region" description="Helical" evidence="8">
    <location>
        <begin position="71"/>
        <end position="90"/>
    </location>
</feature>
<evidence type="ECO:0000256" key="7">
    <source>
        <dbReference type="SAM" id="MobiDB-lite"/>
    </source>
</evidence>
<evidence type="ECO:0000256" key="6">
    <source>
        <dbReference type="ARBA" id="ARBA00023136"/>
    </source>
</evidence>
<reference evidence="9 10" key="1">
    <citation type="submission" date="2020-01" db="EMBL/GenBank/DDBJ databases">
        <authorList>
            <person name="Gupta K D."/>
        </authorList>
    </citation>
    <scope>NUCLEOTIDE SEQUENCE [LARGE SCALE GENOMIC DNA]</scope>
</reference>
<keyword evidence="6 8" id="KW-0472">Membrane</keyword>
<dbReference type="OrthoDB" id="1368at2759"/>
<feature type="transmembrane region" description="Helical" evidence="8">
    <location>
        <begin position="46"/>
        <end position="65"/>
    </location>
</feature>
<keyword evidence="10" id="KW-1185">Reference proteome</keyword>
<evidence type="ECO:0000313" key="9">
    <source>
        <dbReference type="EMBL" id="CAA7270146.1"/>
    </source>
</evidence>
<name>A0A8S0X0A4_CYCAE</name>
<dbReference type="Proteomes" id="UP000467700">
    <property type="component" value="Unassembled WGS sequence"/>
</dbReference>
<dbReference type="PANTHER" id="PTHR33281">
    <property type="entry name" value="UPF0187 PROTEIN YNEE"/>
    <property type="match status" value="1"/>
</dbReference>
<dbReference type="EMBL" id="CACVBS010000086">
    <property type="protein sequence ID" value="CAA7270146.1"/>
    <property type="molecule type" value="Genomic_DNA"/>
</dbReference>
<dbReference type="AlphaFoldDB" id="A0A8S0X0A4"/>
<keyword evidence="3 8" id="KW-0812">Transmembrane</keyword>
<dbReference type="PANTHER" id="PTHR33281:SF21">
    <property type="entry name" value="MEMBRANE PROTEIN"/>
    <property type="match status" value="1"/>
</dbReference>
<evidence type="ECO:0000313" key="10">
    <source>
        <dbReference type="Proteomes" id="UP000467700"/>
    </source>
</evidence>
<evidence type="ECO:0000256" key="5">
    <source>
        <dbReference type="ARBA" id="ARBA00023065"/>
    </source>
</evidence>
<accession>A0A8S0X0A4</accession>
<comment type="subcellular location">
    <subcellularLocation>
        <location evidence="1">Membrane</location>
        <topology evidence="1">Multi-pass membrane protein</topology>
    </subcellularLocation>
</comment>
<dbReference type="GO" id="GO:0016020">
    <property type="term" value="C:membrane"/>
    <property type="evidence" value="ECO:0007669"/>
    <property type="project" value="UniProtKB-SubCell"/>
</dbReference>